<dbReference type="PANTHER" id="PTHR43133:SF8">
    <property type="entry name" value="RNA POLYMERASE SIGMA FACTOR HI_1459-RELATED"/>
    <property type="match status" value="1"/>
</dbReference>
<sequence>MEKFKDRKIIKLLKKSPEDGIKMAIDVYGSAVNTICKNILINLNSEDIEEAISDTFFKLWKNVDNFNVEKNKSLKSYIYAIARNTCFDKLKSSNCNTSLFDVDENDLGIDVNMEDEYSKLHNKKIIKTTLDNFKEPDRSIFILRYFYFEKVKVIASKLNLSEKKVENILYRSKTKLKEELIKGGIIYEKD</sequence>
<keyword evidence="4" id="KW-0238">DNA-binding</keyword>
<evidence type="ECO:0000256" key="1">
    <source>
        <dbReference type="ARBA" id="ARBA00010641"/>
    </source>
</evidence>
<evidence type="ECO:0000256" key="4">
    <source>
        <dbReference type="ARBA" id="ARBA00023125"/>
    </source>
</evidence>
<dbReference type="InterPro" id="IPR039425">
    <property type="entry name" value="RNA_pol_sigma-70-like"/>
</dbReference>
<dbReference type="EMBL" id="CACRUE010000012">
    <property type="protein sequence ID" value="VYT80309.1"/>
    <property type="molecule type" value="Genomic_DNA"/>
</dbReference>
<dbReference type="InterPro" id="IPR013324">
    <property type="entry name" value="RNA_pol_sigma_r3/r4-like"/>
</dbReference>
<dbReference type="Pfam" id="PF04542">
    <property type="entry name" value="Sigma70_r2"/>
    <property type="match status" value="1"/>
</dbReference>
<dbReference type="RefSeq" id="WP_156530645.1">
    <property type="nucleotide sequence ID" value="NZ_CACRUE010000012.1"/>
</dbReference>
<keyword evidence="2" id="KW-0805">Transcription regulation</keyword>
<keyword evidence="3" id="KW-0731">Sigma factor</keyword>
<name>A0A6N2ZLF1_9FIRM</name>
<dbReference type="GO" id="GO:0006352">
    <property type="term" value="P:DNA-templated transcription initiation"/>
    <property type="evidence" value="ECO:0007669"/>
    <property type="project" value="InterPro"/>
</dbReference>
<dbReference type="NCBIfam" id="TIGR02937">
    <property type="entry name" value="sigma70-ECF"/>
    <property type="match status" value="1"/>
</dbReference>
<dbReference type="SUPFAM" id="SSF88946">
    <property type="entry name" value="Sigma2 domain of RNA polymerase sigma factors"/>
    <property type="match status" value="1"/>
</dbReference>
<dbReference type="Gene3D" id="1.10.10.10">
    <property type="entry name" value="Winged helix-like DNA-binding domain superfamily/Winged helix DNA-binding domain"/>
    <property type="match status" value="1"/>
</dbReference>
<dbReference type="InterPro" id="IPR013325">
    <property type="entry name" value="RNA_pol_sigma_r2"/>
</dbReference>
<evidence type="ECO:0000259" key="6">
    <source>
        <dbReference type="Pfam" id="PF04542"/>
    </source>
</evidence>
<dbReference type="Gene3D" id="1.10.1740.10">
    <property type="match status" value="1"/>
</dbReference>
<dbReference type="AlphaFoldDB" id="A0A6N2ZLF1"/>
<feature type="domain" description="RNA polymerase sigma factor 70 region 4 type 2" evidence="7">
    <location>
        <begin position="129"/>
        <end position="176"/>
    </location>
</feature>
<organism evidence="8">
    <name type="scientific">Intestinibacter bartlettii</name>
    <dbReference type="NCBI Taxonomy" id="261299"/>
    <lineage>
        <taxon>Bacteria</taxon>
        <taxon>Bacillati</taxon>
        <taxon>Bacillota</taxon>
        <taxon>Clostridia</taxon>
        <taxon>Peptostreptococcales</taxon>
        <taxon>Peptostreptococcaceae</taxon>
        <taxon>Intestinibacter</taxon>
    </lineage>
</organism>
<dbReference type="InterPro" id="IPR013249">
    <property type="entry name" value="RNA_pol_sigma70_r4_t2"/>
</dbReference>
<reference evidence="8" key="1">
    <citation type="submission" date="2019-11" db="EMBL/GenBank/DDBJ databases">
        <authorList>
            <person name="Feng L."/>
        </authorList>
    </citation>
    <scope>NUCLEOTIDE SEQUENCE</scope>
    <source>
        <strain evidence="8">IbartlettiiLFYP30</strain>
    </source>
</reference>
<evidence type="ECO:0000313" key="8">
    <source>
        <dbReference type="EMBL" id="VYT80309.1"/>
    </source>
</evidence>
<protein>
    <submittedName>
        <fullName evidence="8">ECF RNA polymerase sigma factor SigW</fullName>
    </submittedName>
</protein>
<evidence type="ECO:0000259" key="7">
    <source>
        <dbReference type="Pfam" id="PF08281"/>
    </source>
</evidence>
<dbReference type="PANTHER" id="PTHR43133">
    <property type="entry name" value="RNA POLYMERASE ECF-TYPE SIGMA FACTO"/>
    <property type="match status" value="1"/>
</dbReference>
<evidence type="ECO:0000256" key="5">
    <source>
        <dbReference type="ARBA" id="ARBA00023163"/>
    </source>
</evidence>
<dbReference type="SUPFAM" id="SSF88659">
    <property type="entry name" value="Sigma3 and sigma4 domains of RNA polymerase sigma factors"/>
    <property type="match status" value="1"/>
</dbReference>
<dbReference type="InterPro" id="IPR014284">
    <property type="entry name" value="RNA_pol_sigma-70_dom"/>
</dbReference>
<dbReference type="GO" id="GO:0016987">
    <property type="term" value="F:sigma factor activity"/>
    <property type="evidence" value="ECO:0007669"/>
    <property type="project" value="UniProtKB-KW"/>
</dbReference>
<comment type="similarity">
    <text evidence="1">Belongs to the sigma-70 factor family. ECF subfamily.</text>
</comment>
<keyword evidence="5" id="KW-0804">Transcription</keyword>
<accession>A0A6N2ZLF1</accession>
<dbReference type="GO" id="GO:0003677">
    <property type="term" value="F:DNA binding"/>
    <property type="evidence" value="ECO:0007669"/>
    <property type="project" value="UniProtKB-KW"/>
</dbReference>
<gene>
    <name evidence="8" type="primary">sigW_1</name>
    <name evidence="8" type="ORF">IBLFYP30_00123</name>
</gene>
<evidence type="ECO:0000256" key="2">
    <source>
        <dbReference type="ARBA" id="ARBA00023015"/>
    </source>
</evidence>
<dbReference type="Pfam" id="PF08281">
    <property type="entry name" value="Sigma70_r4_2"/>
    <property type="match status" value="1"/>
</dbReference>
<dbReference type="InterPro" id="IPR036388">
    <property type="entry name" value="WH-like_DNA-bd_sf"/>
</dbReference>
<proteinExistence type="inferred from homology"/>
<dbReference type="InterPro" id="IPR007627">
    <property type="entry name" value="RNA_pol_sigma70_r2"/>
</dbReference>
<evidence type="ECO:0000256" key="3">
    <source>
        <dbReference type="ARBA" id="ARBA00023082"/>
    </source>
</evidence>
<feature type="domain" description="RNA polymerase sigma-70 region 2" evidence="6">
    <location>
        <begin position="28"/>
        <end position="92"/>
    </location>
</feature>